<name>A0A3G5AII9_9VIRU</name>
<accession>A0A3G5AII9</accession>
<evidence type="ECO:0000313" key="2">
    <source>
        <dbReference type="EMBL" id="AYV86121.1"/>
    </source>
</evidence>
<feature type="compositionally biased region" description="Polar residues" evidence="1">
    <location>
        <begin position="84"/>
        <end position="102"/>
    </location>
</feature>
<protein>
    <submittedName>
        <fullName evidence="2">Uncharacterized protein</fullName>
    </submittedName>
</protein>
<organism evidence="2">
    <name type="scientific">Solivirus sp</name>
    <dbReference type="NCBI Taxonomy" id="2487772"/>
    <lineage>
        <taxon>Viruses</taxon>
        <taxon>Pithoviruses</taxon>
    </lineage>
</organism>
<feature type="region of interest" description="Disordered" evidence="1">
    <location>
        <begin position="84"/>
        <end position="112"/>
    </location>
</feature>
<sequence>MSSYKSISIRKDKWYKVDFQFIKEIKKKSTSCHIIFTNGYRPEIVGVKAHDPFCYCIKIRNPDDFKEEIRSDFVGILFNDAISESSRTSGPNSPSFFDNSVITDDLPVKTSS</sequence>
<gene>
    <name evidence="2" type="ORF">Solivirus9_2</name>
</gene>
<dbReference type="EMBL" id="MK072497">
    <property type="protein sequence ID" value="AYV86121.1"/>
    <property type="molecule type" value="Genomic_DNA"/>
</dbReference>
<reference evidence="2" key="1">
    <citation type="submission" date="2018-10" db="EMBL/GenBank/DDBJ databases">
        <title>Hidden diversity of soil giant viruses.</title>
        <authorList>
            <person name="Schulz F."/>
            <person name="Alteio L."/>
            <person name="Goudeau D."/>
            <person name="Ryan E.M."/>
            <person name="Malmstrom R.R."/>
            <person name="Blanchard J."/>
            <person name="Woyke T."/>
        </authorList>
    </citation>
    <scope>NUCLEOTIDE SEQUENCE</scope>
    <source>
        <strain evidence="2">SOV1</strain>
    </source>
</reference>
<evidence type="ECO:0000256" key="1">
    <source>
        <dbReference type="SAM" id="MobiDB-lite"/>
    </source>
</evidence>
<proteinExistence type="predicted"/>